<evidence type="ECO:0000259" key="1">
    <source>
        <dbReference type="Pfam" id="PF01841"/>
    </source>
</evidence>
<name>A0A833NC95_MARNT</name>
<dbReference type="AlphaFoldDB" id="A0A833NC95"/>
<protein>
    <submittedName>
        <fullName evidence="2">Transglutaminase-like domain</fullName>
    </submittedName>
</protein>
<evidence type="ECO:0000313" key="2">
    <source>
        <dbReference type="EMBL" id="KAE8547193.1"/>
    </source>
</evidence>
<dbReference type="SUPFAM" id="SSF54001">
    <property type="entry name" value="Cysteine proteinases"/>
    <property type="match status" value="1"/>
</dbReference>
<accession>A0A833NC95</accession>
<evidence type="ECO:0000313" key="3">
    <source>
        <dbReference type="Proteomes" id="UP000469950"/>
    </source>
</evidence>
<dbReference type="InterPro" id="IPR002931">
    <property type="entry name" value="Transglutaminase-like"/>
</dbReference>
<proteinExistence type="predicted"/>
<dbReference type="PANTHER" id="PTHR33490">
    <property type="entry name" value="BLR5614 PROTEIN-RELATED"/>
    <property type="match status" value="1"/>
</dbReference>
<organism evidence="2 3">
    <name type="scientific">Marinobacter nauticus</name>
    <name type="common">Marinobacter hydrocarbonoclasticus</name>
    <name type="synonym">Marinobacter aquaeolei</name>
    <dbReference type="NCBI Taxonomy" id="2743"/>
    <lineage>
        <taxon>Bacteria</taxon>
        <taxon>Pseudomonadati</taxon>
        <taxon>Pseudomonadota</taxon>
        <taxon>Gammaproteobacteria</taxon>
        <taxon>Pseudomonadales</taxon>
        <taxon>Marinobacteraceae</taxon>
        <taxon>Marinobacter</taxon>
    </lineage>
</organism>
<sequence>MRKLWMPGMENYLRATPFFDYDHPAVEAWVQQHLAGVSDEPVAQIKALYLAVRDSIQYNPYVFRTEPRTLSASYALESGETYCIPKAVLLGAAARSIGIPSRLGLADVRNHLSSPKLIEWLRSDIFRMHGFIELYLNGRWVKATPAFNRQLCELMKVEPLPFDGVNDSVFQEFTEDGQAHMEYINDHGVFDDVPFDFIVDGVRRAYGHLFEADGQPQTMTGSLEQDISDRS</sequence>
<feature type="domain" description="Transglutaminase-like" evidence="1">
    <location>
        <begin position="38"/>
        <end position="145"/>
    </location>
</feature>
<comment type="caution">
    <text evidence="2">The sequence shown here is derived from an EMBL/GenBank/DDBJ whole genome shotgun (WGS) entry which is preliminary data.</text>
</comment>
<reference evidence="2 3" key="1">
    <citation type="submission" date="2019-10" db="EMBL/GenBank/DDBJ databases">
        <title>Draft genome sequence of Marinobacter hydrocarbonoclasticus NCT7M from the microbiome of the marine copepod.</title>
        <authorList>
            <person name="Nuttall R."/>
            <person name="Sharma G."/>
            <person name="Moisander P."/>
        </authorList>
    </citation>
    <scope>NUCLEOTIDE SEQUENCE [LARGE SCALE GENOMIC DNA]</scope>
    <source>
        <strain evidence="2 3">NCT7M</strain>
    </source>
</reference>
<dbReference type="PANTHER" id="PTHR33490:SF3">
    <property type="entry name" value="CONSERVED INTEGRAL MEMBRANE PROTEIN"/>
    <property type="match status" value="1"/>
</dbReference>
<dbReference type="EMBL" id="WBMP01000001">
    <property type="protein sequence ID" value="KAE8547193.1"/>
    <property type="molecule type" value="Genomic_DNA"/>
</dbReference>
<gene>
    <name evidence="2" type="ORF">F6453_0085</name>
</gene>
<dbReference type="Proteomes" id="UP000469950">
    <property type="component" value="Unassembled WGS sequence"/>
</dbReference>
<dbReference type="InterPro" id="IPR038765">
    <property type="entry name" value="Papain-like_cys_pep_sf"/>
</dbReference>
<dbReference type="Pfam" id="PF01841">
    <property type="entry name" value="Transglut_core"/>
    <property type="match status" value="1"/>
</dbReference>
<dbReference type="Gene3D" id="3.10.620.30">
    <property type="match status" value="1"/>
</dbReference>
<dbReference type="OMA" id="FAMHGYT"/>